<sequence length="172" mass="19052">MQAKLIEERTRRDRELNLKVRGLPPPTPTQDPLTVGNSFITDTLGIPNITLERAWVCYDSTLFIRFKTAFDRLRALRAKRVLFSRPDKIFLDEDLTKTQVGELKHSREQVKQVNGRLSGISGLLLETLLLLVGSPAKGLPNDGPSGRGVRPEAYLSVAGMGMVPFGLPLALC</sequence>
<accession>A0AA38CCI5</accession>
<proteinExistence type="predicted"/>
<comment type="caution">
    <text evidence="1">The sequence shown here is derived from an EMBL/GenBank/DDBJ whole genome shotgun (WGS) entry which is preliminary data.</text>
</comment>
<dbReference type="EMBL" id="JAHRHJ020000010">
    <property type="protein sequence ID" value="KAH9297470.1"/>
    <property type="molecule type" value="Genomic_DNA"/>
</dbReference>
<dbReference type="Proteomes" id="UP000824469">
    <property type="component" value="Unassembled WGS sequence"/>
</dbReference>
<keyword evidence="2" id="KW-1185">Reference proteome</keyword>
<gene>
    <name evidence="1" type="ORF">KI387_029152</name>
</gene>
<reference evidence="1 2" key="1">
    <citation type="journal article" date="2021" name="Nat. Plants">
        <title>The Taxus genome provides insights into paclitaxel biosynthesis.</title>
        <authorList>
            <person name="Xiong X."/>
            <person name="Gou J."/>
            <person name="Liao Q."/>
            <person name="Li Y."/>
            <person name="Zhou Q."/>
            <person name="Bi G."/>
            <person name="Li C."/>
            <person name="Du R."/>
            <person name="Wang X."/>
            <person name="Sun T."/>
            <person name="Guo L."/>
            <person name="Liang H."/>
            <person name="Lu P."/>
            <person name="Wu Y."/>
            <person name="Zhang Z."/>
            <person name="Ro D.K."/>
            <person name="Shang Y."/>
            <person name="Huang S."/>
            <person name="Yan J."/>
        </authorList>
    </citation>
    <scope>NUCLEOTIDE SEQUENCE [LARGE SCALE GENOMIC DNA]</scope>
    <source>
        <strain evidence="1">Ta-2019</strain>
    </source>
</reference>
<evidence type="ECO:0000313" key="1">
    <source>
        <dbReference type="EMBL" id="KAH9297470.1"/>
    </source>
</evidence>
<name>A0AA38CCI5_TAXCH</name>
<organism evidence="1 2">
    <name type="scientific">Taxus chinensis</name>
    <name type="common">Chinese yew</name>
    <name type="synonym">Taxus wallichiana var. chinensis</name>
    <dbReference type="NCBI Taxonomy" id="29808"/>
    <lineage>
        <taxon>Eukaryota</taxon>
        <taxon>Viridiplantae</taxon>
        <taxon>Streptophyta</taxon>
        <taxon>Embryophyta</taxon>
        <taxon>Tracheophyta</taxon>
        <taxon>Spermatophyta</taxon>
        <taxon>Pinopsida</taxon>
        <taxon>Pinidae</taxon>
        <taxon>Conifers II</taxon>
        <taxon>Cupressales</taxon>
        <taxon>Taxaceae</taxon>
        <taxon>Taxus</taxon>
    </lineage>
</organism>
<dbReference type="AlphaFoldDB" id="A0AA38CCI5"/>
<evidence type="ECO:0000313" key="2">
    <source>
        <dbReference type="Proteomes" id="UP000824469"/>
    </source>
</evidence>
<protein>
    <submittedName>
        <fullName evidence="1">Uncharacterized protein</fullName>
    </submittedName>
</protein>